<dbReference type="Proteomes" id="UP000001861">
    <property type="component" value="Unassembled WGS sequence"/>
</dbReference>
<accession>A8PG63</accession>
<name>A8PG63_COPC7</name>
<proteinExistence type="predicted"/>
<gene>
    <name evidence="2" type="ORF">CC1G_08300</name>
</gene>
<protein>
    <submittedName>
        <fullName evidence="2">Uncharacterized protein</fullName>
    </submittedName>
</protein>
<evidence type="ECO:0000313" key="2">
    <source>
        <dbReference type="EMBL" id="EAU80693.2"/>
    </source>
</evidence>
<dbReference type="VEuPathDB" id="FungiDB:CC1G_08300"/>
<evidence type="ECO:0000313" key="3">
    <source>
        <dbReference type="Proteomes" id="UP000001861"/>
    </source>
</evidence>
<dbReference type="AlphaFoldDB" id="A8PG63"/>
<sequence>MPVATRQFVALLGVAIIASLLYFYFMKATSSRSSVSNYMGPLAIKVSVLEDVETQTDKAVTSPCTELDEKTTYQYIKSVDVLSLEVALSSEQSAVDNDNLTLNAFAINATVPATPAVPTSLTCTVIPSLSSKRCQSTTMPIERISCNSPPKFRRNPSPCPSPLVPKWNRRRRAIVYAPMTPERSPRKWRRLNSNRIYRHSSNAVYDLFYYGTVHHPRVVRLNPSARRVVDSPPDPALIEMFMSFRKAAKAEGRDFILPKPRV</sequence>
<comment type="caution">
    <text evidence="2">The sequence shown here is derived from an EMBL/GenBank/DDBJ whole genome shotgun (WGS) entry which is preliminary data.</text>
</comment>
<dbReference type="InParanoid" id="A8PG63"/>
<feature type="transmembrane region" description="Helical" evidence="1">
    <location>
        <begin position="6"/>
        <end position="25"/>
    </location>
</feature>
<dbReference type="RefSeq" id="XP_001841156.2">
    <property type="nucleotide sequence ID" value="XM_001841104.2"/>
</dbReference>
<evidence type="ECO:0000256" key="1">
    <source>
        <dbReference type="SAM" id="Phobius"/>
    </source>
</evidence>
<keyword evidence="1" id="KW-0812">Transmembrane</keyword>
<dbReference type="KEGG" id="cci:CC1G_08300"/>
<dbReference type="GeneID" id="6017830"/>
<dbReference type="HOGENOM" id="CLU_1061797_0_0_1"/>
<keyword evidence="3" id="KW-1185">Reference proteome</keyword>
<reference evidence="2 3" key="1">
    <citation type="journal article" date="2010" name="Proc. Natl. Acad. Sci. U.S.A.">
        <title>Insights into evolution of multicellular fungi from the assembled chromosomes of the mushroom Coprinopsis cinerea (Coprinus cinereus).</title>
        <authorList>
            <person name="Stajich J.E."/>
            <person name="Wilke S.K."/>
            <person name="Ahren D."/>
            <person name="Au C.H."/>
            <person name="Birren B.W."/>
            <person name="Borodovsky M."/>
            <person name="Burns C."/>
            <person name="Canback B."/>
            <person name="Casselton L.A."/>
            <person name="Cheng C.K."/>
            <person name="Deng J."/>
            <person name="Dietrich F.S."/>
            <person name="Fargo D.C."/>
            <person name="Farman M.L."/>
            <person name="Gathman A.C."/>
            <person name="Goldberg J."/>
            <person name="Guigo R."/>
            <person name="Hoegger P.J."/>
            <person name="Hooker J.B."/>
            <person name="Huggins A."/>
            <person name="James T.Y."/>
            <person name="Kamada T."/>
            <person name="Kilaru S."/>
            <person name="Kodira C."/>
            <person name="Kues U."/>
            <person name="Kupfer D."/>
            <person name="Kwan H.S."/>
            <person name="Lomsadze A."/>
            <person name="Li W."/>
            <person name="Lilly W.W."/>
            <person name="Ma L.J."/>
            <person name="Mackey A.J."/>
            <person name="Manning G."/>
            <person name="Martin F."/>
            <person name="Muraguchi H."/>
            <person name="Natvig D.O."/>
            <person name="Palmerini H."/>
            <person name="Ramesh M.A."/>
            <person name="Rehmeyer C.J."/>
            <person name="Roe B.A."/>
            <person name="Shenoy N."/>
            <person name="Stanke M."/>
            <person name="Ter-Hovhannisyan V."/>
            <person name="Tunlid A."/>
            <person name="Velagapudi R."/>
            <person name="Vision T.J."/>
            <person name="Zeng Q."/>
            <person name="Zolan M.E."/>
            <person name="Pukkila P.J."/>
        </authorList>
    </citation>
    <scope>NUCLEOTIDE SEQUENCE [LARGE SCALE GENOMIC DNA]</scope>
    <source>
        <strain evidence="3">Okayama-7 / 130 / ATCC MYA-4618 / FGSC 9003</strain>
    </source>
</reference>
<dbReference type="EMBL" id="AACS02000002">
    <property type="protein sequence ID" value="EAU80693.2"/>
    <property type="molecule type" value="Genomic_DNA"/>
</dbReference>
<keyword evidence="1" id="KW-1133">Transmembrane helix</keyword>
<organism evidence="2 3">
    <name type="scientific">Coprinopsis cinerea (strain Okayama-7 / 130 / ATCC MYA-4618 / FGSC 9003)</name>
    <name type="common">Inky cap fungus</name>
    <name type="synonym">Hormographiella aspergillata</name>
    <dbReference type="NCBI Taxonomy" id="240176"/>
    <lineage>
        <taxon>Eukaryota</taxon>
        <taxon>Fungi</taxon>
        <taxon>Dikarya</taxon>
        <taxon>Basidiomycota</taxon>
        <taxon>Agaricomycotina</taxon>
        <taxon>Agaricomycetes</taxon>
        <taxon>Agaricomycetidae</taxon>
        <taxon>Agaricales</taxon>
        <taxon>Agaricineae</taxon>
        <taxon>Psathyrellaceae</taxon>
        <taxon>Coprinopsis</taxon>
    </lineage>
</organism>
<keyword evidence="1" id="KW-0472">Membrane</keyword>